<feature type="transmembrane region" description="Helical" evidence="7">
    <location>
        <begin position="288"/>
        <end position="306"/>
    </location>
</feature>
<dbReference type="AlphaFoldDB" id="A0A0B5F6Q3"/>
<keyword evidence="3 7" id="KW-0812">Transmembrane</keyword>
<keyword evidence="4 7" id="KW-1133">Transmembrane helix</keyword>
<name>A0A0B5F6Q3_STRA4</name>
<keyword evidence="10" id="KW-1185">Reference proteome</keyword>
<feature type="transmembrane region" description="Helical" evidence="7">
    <location>
        <begin position="48"/>
        <end position="73"/>
    </location>
</feature>
<feature type="transmembrane region" description="Helical" evidence="7">
    <location>
        <begin position="381"/>
        <end position="402"/>
    </location>
</feature>
<dbReference type="InterPro" id="IPR011701">
    <property type="entry name" value="MFS"/>
</dbReference>
<dbReference type="SUPFAM" id="SSF103473">
    <property type="entry name" value="MFS general substrate transporter"/>
    <property type="match status" value="1"/>
</dbReference>
<evidence type="ECO:0000313" key="10">
    <source>
        <dbReference type="Proteomes" id="UP000031523"/>
    </source>
</evidence>
<accession>A0A0B5F6Q3</accession>
<dbReference type="Proteomes" id="UP000031523">
    <property type="component" value="Chromosome"/>
</dbReference>
<evidence type="ECO:0000256" key="1">
    <source>
        <dbReference type="ARBA" id="ARBA00004651"/>
    </source>
</evidence>
<feature type="transmembrane region" description="Helical" evidence="7">
    <location>
        <begin position="120"/>
        <end position="140"/>
    </location>
</feature>
<dbReference type="PANTHER" id="PTHR43124">
    <property type="entry name" value="PURINE EFFLUX PUMP PBUE"/>
    <property type="match status" value="1"/>
</dbReference>
<sequence>MPPGLCSRRTTPSDRGTGTRFLNPSTALPPPPGSAAARPSRMSHPERFSFMPLALLALAVGAFGIGTTEFVMMGLLPEVADDLGISIPSAGHLVSAYALGVVIGAPLLAAVTARFSRRQVLIGLMALFVAGNALSALAPGSEWLLAARFLSGLPHGAFFGVGAVVATGLVPAERKAQSVSLMFLGLTVANVIGVPLATLMGQHLGWRATFLAVSAIGVVAIAALMLLIPHDHTHGESSGLRSELAALGSLPVWLALGTTVAGFAALFAAYSYITPMLTDSAGFADSTVTLLLALFGVGATIGNLLGGRLADRAMRRTLFGGLLALAAVLAAFPLLMRSEWSAALGVTLLGAVAFTTSSPLQLMVMEKAHAAPSLASSANQAAFNLANAGGAWIGGLALAAGLGTTSPAVVGAVLAVAGLGVAATAYAVDRRRGAAGPVLGGRLVASYAPKRRERAGR</sequence>
<feature type="transmembrane region" description="Helical" evidence="7">
    <location>
        <begin position="342"/>
        <end position="360"/>
    </location>
</feature>
<feature type="transmembrane region" description="Helical" evidence="7">
    <location>
        <begin position="318"/>
        <end position="336"/>
    </location>
</feature>
<dbReference type="PANTHER" id="PTHR43124:SF3">
    <property type="entry name" value="CHLORAMPHENICOL EFFLUX PUMP RV0191"/>
    <property type="match status" value="1"/>
</dbReference>
<reference evidence="9 10" key="1">
    <citation type="submission" date="2015-01" db="EMBL/GenBank/DDBJ databases">
        <title>Enhanced salinomycin production by adjusting the supply of polyketide extender units in Streptomyce albus DSM 41398.</title>
        <authorList>
            <person name="Lu C."/>
        </authorList>
    </citation>
    <scope>NUCLEOTIDE SEQUENCE [LARGE SCALE GENOMIC DNA]</scope>
    <source>
        <strain evidence="10">ATCC 21838 / DSM 41398 / FERM P-419 / JCM 4703 / NBRC 107858</strain>
    </source>
</reference>
<organism evidence="9 10">
    <name type="scientific">Streptomyces albus (strain ATCC 21838 / DSM 41398 / FERM P-419 / JCM 4703 / NBRC 107858)</name>
    <dbReference type="NCBI Taxonomy" id="1081613"/>
    <lineage>
        <taxon>Bacteria</taxon>
        <taxon>Bacillati</taxon>
        <taxon>Actinomycetota</taxon>
        <taxon>Actinomycetes</taxon>
        <taxon>Kitasatosporales</taxon>
        <taxon>Streptomycetaceae</taxon>
        <taxon>Streptomyces</taxon>
    </lineage>
</organism>
<evidence type="ECO:0000313" key="9">
    <source>
        <dbReference type="EMBL" id="AJE86012.1"/>
    </source>
</evidence>
<feature type="transmembrane region" description="Helical" evidence="7">
    <location>
        <begin position="152"/>
        <end position="172"/>
    </location>
</feature>
<dbReference type="InterPro" id="IPR020846">
    <property type="entry name" value="MFS_dom"/>
</dbReference>
<dbReference type="GO" id="GO:0022857">
    <property type="term" value="F:transmembrane transporter activity"/>
    <property type="evidence" value="ECO:0007669"/>
    <property type="project" value="InterPro"/>
</dbReference>
<dbReference type="Gene3D" id="1.20.1250.20">
    <property type="entry name" value="MFS general substrate transporter like domains"/>
    <property type="match status" value="2"/>
</dbReference>
<dbReference type="InterPro" id="IPR036259">
    <property type="entry name" value="MFS_trans_sf"/>
</dbReference>
<dbReference type="CDD" id="cd17324">
    <property type="entry name" value="MFS_NepI_like"/>
    <property type="match status" value="1"/>
</dbReference>
<feature type="transmembrane region" description="Helical" evidence="7">
    <location>
        <begin position="179"/>
        <end position="200"/>
    </location>
</feature>
<protein>
    <submittedName>
        <fullName evidence="9">Transmembrane efflux protein</fullName>
    </submittedName>
</protein>
<evidence type="ECO:0000256" key="3">
    <source>
        <dbReference type="ARBA" id="ARBA00022692"/>
    </source>
</evidence>
<feature type="compositionally biased region" description="Polar residues" evidence="6">
    <location>
        <begin position="8"/>
        <end position="23"/>
    </location>
</feature>
<dbReference type="Pfam" id="PF07690">
    <property type="entry name" value="MFS_1"/>
    <property type="match status" value="1"/>
</dbReference>
<feature type="transmembrane region" description="Helical" evidence="7">
    <location>
        <begin position="93"/>
        <end position="113"/>
    </location>
</feature>
<comment type="subcellular location">
    <subcellularLocation>
        <location evidence="1">Cell membrane</location>
        <topology evidence="1">Multi-pass membrane protein</topology>
    </subcellularLocation>
</comment>
<evidence type="ECO:0000256" key="6">
    <source>
        <dbReference type="SAM" id="MobiDB-lite"/>
    </source>
</evidence>
<keyword evidence="2" id="KW-1003">Cell membrane</keyword>
<dbReference type="InterPro" id="IPR050189">
    <property type="entry name" value="MFS_Efflux_Transporters"/>
</dbReference>
<feature type="transmembrane region" description="Helical" evidence="7">
    <location>
        <begin position="250"/>
        <end position="273"/>
    </location>
</feature>
<proteinExistence type="predicted"/>
<dbReference type="KEGG" id="sals:SLNWT_5636"/>
<evidence type="ECO:0000256" key="5">
    <source>
        <dbReference type="ARBA" id="ARBA00023136"/>
    </source>
</evidence>
<evidence type="ECO:0000256" key="7">
    <source>
        <dbReference type="SAM" id="Phobius"/>
    </source>
</evidence>
<dbReference type="GO" id="GO:0005886">
    <property type="term" value="C:plasma membrane"/>
    <property type="evidence" value="ECO:0007669"/>
    <property type="project" value="UniProtKB-SubCell"/>
</dbReference>
<feature type="transmembrane region" description="Helical" evidence="7">
    <location>
        <begin position="408"/>
        <end position="428"/>
    </location>
</feature>
<keyword evidence="5 7" id="KW-0472">Membrane</keyword>
<feature type="domain" description="Major facilitator superfamily (MFS) profile" evidence="8">
    <location>
        <begin position="54"/>
        <end position="432"/>
    </location>
</feature>
<feature type="region of interest" description="Disordered" evidence="6">
    <location>
        <begin position="1"/>
        <end position="41"/>
    </location>
</feature>
<evidence type="ECO:0000256" key="2">
    <source>
        <dbReference type="ARBA" id="ARBA00022475"/>
    </source>
</evidence>
<dbReference type="PROSITE" id="PS50850">
    <property type="entry name" value="MFS"/>
    <property type="match status" value="1"/>
</dbReference>
<gene>
    <name evidence="9" type="ORF">SLNWT_5636</name>
</gene>
<feature type="transmembrane region" description="Helical" evidence="7">
    <location>
        <begin position="206"/>
        <end position="229"/>
    </location>
</feature>
<evidence type="ECO:0000256" key="4">
    <source>
        <dbReference type="ARBA" id="ARBA00022989"/>
    </source>
</evidence>
<evidence type="ECO:0000259" key="8">
    <source>
        <dbReference type="PROSITE" id="PS50850"/>
    </source>
</evidence>
<dbReference type="EMBL" id="CP010519">
    <property type="protein sequence ID" value="AJE86012.1"/>
    <property type="molecule type" value="Genomic_DNA"/>
</dbReference>